<sequence>MPVVGLVAAVVVGVMFPGLGIATAVSLGLLVGWGCGVLVAVIDRRFLRVLGEDPAHWAWALIAPWAYLLARALRRRPAPRTTWAALGLCVGLTLLSAVLAKPLTRSVWSSTAVFNRDRVQQDVAAEVERQTGIPVIVSCPEDPRLSAGSSFHCAVRGDDLVAVAVVTMADDSGGYTWILM</sequence>
<keyword evidence="4" id="KW-1185">Reference proteome</keyword>
<accession>A0A0S4QXA9</accession>
<name>A0A0S4QXA9_9ACTN</name>
<dbReference type="InterPro" id="IPR025637">
    <property type="entry name" value="DUF4333"/>
</dbReference>
<evidence type="ECO:0000313" key="3">
    <source>
        <dbReference type="EMBL" id="CUU60288.1"/>
    </source>
</evidence>
<protein>
    <recommendedName>
        <fullName evidence="2">DUF4333 domain-containing protein</fullName>
    </recommendedName>
</protein>
<feature type="domain" description="DUF4333" evidence="2">
    <location>
        <begin position="107"/>
        <end position="173"/>
    </location>
</feature>
<evidence type="ECO:0000313" key="4">
    <source>
        <dbReference type="Proteomes" id="UP000198802"/>
    </source>
</evidence>
<dbReference type="Proteomes" id="UP000198802">
    <property type="component" value="Unassembled WGS sequence"/>
</dbReference>
<dbReference type="EMBL" id="FAOZ01000038">
    <property type="protein sequence ID" value="CUU60288.1"/>
    <property type="molecule type" value="Genomic_DNA"/>
</dbReference>
<feature type="transmembrane region" description="Helical" evidence="1">
    <location>
        <begin position="20"/>
        <end position="42"/>
    </location>
</feature>
<feature type="transmembrane region" description="Helical" evidence="1">
    <location>
        <begin position="82"/>
        <end position="100"/>
    </location>
</feature>
<reference evidence="4" key="1">
    <citation type="submission" date="2015-11" db="EMBL/GenBank/DDBJ databases">
        <authorList>
            <person name="Varghese N."/>
        </authorList>
    </citation>
    <scope>NUCLEOTIDE SEQUENCE [LARGE SCALE GENOMIC DNA]</scope>
    <source>
        <strain evidence="4">DSM 45899</strain>
    </source>
</reference>
<dbReference type="Pfam" id="PF14230">
    <property type="entry name" value="DUF4333"/>
    <property type="match status" value="1"/>
</dbReference>
<evidence type="ECO:0000256" key="1">
    <source>
        <dbReference type="SAM" id="Phobius"/>
    </source>
</evidence>
<dbReference type="AlphaFoldDB" id="A0A0S4QXA9"/>
<evidence type="ECO:0000259" key="2">
    <source>
        <dbReference type="Pfam" id="PF14230"/>
    </source>
</evidence>
<feature type="transmembrane region" description="Helical" evidence="1">
    <location>
        <begin position="54"/>
        <end position="70"/>
    </location>
</feature>
<proteinExistence type="predicted"/>
<organism evidence="3 4">
    <name type="scientific">Parafrankia irregularis</name>
    <dbReference type="NCBI Taxonomy" id="795642"/>
    <lineage>
        <taxon>Bacteria</taxon>
        <taxon>Bacillati</taxon>
        <taxon>Actinomycetota</taxon>
        <taxon>Actinomycetes</taxon>
        <taxon>Frankiales</taxon>
        <taxon>Frankiaceae</taxon>
        <taxon>Parafrankia</taxon>
    </lineage>
</organism>
<gene>
    <name evidence="3" type="ORF">Ga0074812_1383</name>
</gene>
<keyword evidence="1" id="KW-0472">Membrane</keyword>
<keyword evidence="1" id="KW-1133">Transmembrane helix</keyword>
<keyword evidence="1" id="KW-0812">Transmembrane</keyword>
<dbReference type="RefSeq" id="WP_242666542.1">
    <property type="nucleotide sequence ID" value="NZ_FAOZ01000038.1"/>
</dbReference>